<proteinExistence type="predicted"/>
<dbReference type="Pfam" id="PF00580">
    <property type="entry name" value="UvrD-helicase"/>
    <property type="match status" value="1"/>
</dbReference>
<evidence type="ECO:0000259" key="10">
    <source>
        <dbReference type="PROSITE" id="PS51198"/>
    </source>
</evidence>
<protein>
    <recommendedName>
        <fullName evidence="7">DNA 3'-5' helicase</fullName>
        <ecNumber evidence="7">5.6.2.4</ecNumber>
    </recommendedName>
</protein>
<feature type="binding site" evidence="9">
    <location>
        <begin position="261"/>
        <end position="268"/>
    </location>
    <ligand>
        <name>ATP</name>
        <dbReference type="ChEBI" id="CHEBI:30616"/>
    </ligand>
</feature>
<dbReference type="EMBL" id="JBIAMX010000026">
    <property type="protein sequence ID" value="MFF0546792.1"/>
    <property type="molecule type" value="Genomic_DNA"/>
</dbReference>
<evidence type="ECO:0000256" key="8">
    <source>
        <dbReference type="ARBA" id="ARBA00048988"/>
    </source>
</evidence>
<dbReference type="Pfam" id="PF13361">
    <property type="entry name" value="UvrD_C"/>
    <property type="match status" value="1"/>
</dbReference>
<evidence type="ECO:0000256" key="1">
    <source>
        <dbReference type="ARBA" id="ARBA00022741"/>
    </source>
</evidence>
<comment type="caution">
    <text evidence="11">The sequence shown here is derived from an EMBL/GenBank/DDBJ whole genome shotgun (WGS) entry which is preliminary data.</text>
</comment>
<evidence type="ECO:0000256" key="4">
    <source>
        <dbReference type="ARBA" id="ARBA00022840"/>
    </source>
</evidence>
<dbReference type="Gene3D" id="3.40.50.300">
    <property type="entry name" value="P-loop containing nucleotide triphosphate hydrolases"/>
    <property type="match status" value="2"/>
</dbReference>
<gene>
    <name evidence="11" type="ORF">ACFYTF_28545</name>
</gene>
<evidence type="ECO:0000256" key="3">
    <source>
        <dbReference type="ARBA" id="ARBA00022806"/>
    </source>
</evidence>
<dbReference type="InterPro" id="IPR000212">
    <property type="entry name" value="DNA_helicase_UvrD/REP"/>
</dbReference>
<keyword evidence="3 9" id="KW-0347">Helicase</keyword>
<dbReference type="PROSITE" id="PS51198">
    <property type="entry name" value="UVRD_HELICASE_ATP_BIND"/>
    <property type="match status" value="1"/>
</dbReference>
<evidence type="ECO:0000313" key="11">
    <source>
        <dbReference type="EMBL" id="MFF0546792.1"/>
    </source>
</evidence>
<dbReference type="InterPro" id="IPR014017">
    <property type="entry name" value="DNA_helicase_UvrD-like_C"/>
</dbReference>
<keyword evidence="5" id="KW-0413">Isomerase</keyword>
<evidence type="ECO:0000256" key="2">
    <source>
        <dbReference type="ARBA" id="ARBA00022801"/>
    </source>
</evidence>
<dbReference type="InterPro" id="IPR027417">
    <property type="entry name" value="P-loop_NTPase"/>
</dbReference>
<keyword evidence="2 9" id="KW-0378">Hydrolase</keyword>
<comment type="catalytic activity">
    <reaction evidence="8">
        <text>ATP + H2O = ADP + phosphate + H(+)</text>
        <dbReference type="Rhea" id="RHEA:13065"/>
        <dbReference type="ChEBI" id="CHEBI:15377"/>
        <dbReference type="ChEBI" id="CHEBI:15378"/>
        <dbReference type="ChEBI" id="CHEBI:30616"/>
        <dbReference type="ChEBI" id="CHEBI:43474"/>
        <dbReference type="ChEBI" id="CHEBI:456216"/>
        <dbReference type="EC" id="5.6.2.4"/>
    </reaction>
</comment>
<feature type="domain" description="UvrD-like helicase ATP-binding" evidence="10">
    <location>
        <begin position="240"/>
        <end position="507"/>
    </location>
</feature>
<evidence type="ECO:0000256" key="9">
    <source>
        <dbReference type="PROSITE-ProRule" id="PRU00560"/>
    </source>
</evidence>
<evidence type="ECO:0000256" key="5">
    <source>
        <dbReference type="ARBA" id="ARBA00023235"/>
    </source>
</evidence>
<evidence type="ECO:0000256" key="6">
    <source>
        <dbReference type="ARBA" id="ARBA00034617"/>
    </source>
</evidence>
<dbReference type="EC" id="5.6.2.4" evidence="7"/>
<accession>A0ABW6PWL4</accession>
<name>A0ABW6PWL4_9NOCA</name>
<dbReference type="Proteomes" id="UP001601444">
    <property type="component" value="Unassembled WGS sequence"/>
</dbReference>
<dbReference type="PANTHER" id="PTHR11070">
    <property type="entry name" value="UVRD / RECB / PCRA DNA HELICASE FAMILY MEMBER"/>
    <property type="match status" value="1"/>
</dbReference>
<dbReference type="RefSeq" id="WP_387703000.1">
    <property type="nucleotide sequence ID" value="NZ_JBIAMX010000026.1"/>
</dbReference>
<keyword evidence="12" id="KW-1185">Reference proteome</keyword>
<dbReference type="SUPFAM" id="SSF52540">
    <property type="entry name" value="P-loop containing nucleoside triphosphate hydrolases"/>
    <property type="match status" value="1"/>
</dbReference>
<organism evidence="11 12">
    <name type="scientific">Nocardia thailandica</name>
    <dbReference type="NCBI Taxonomy" id="257275"/>
    <lineage>
        <taxon>Bacteria</taxon>
        <taxon>Bacillati</taxon>
        <taxon>Actinomycetota</taxon>
        <taxon>Actinomycetes</taxon>
        <taxon>Mycobacteriales</taxon>
        <taxon>Nocardiaceae</taxon>
        <taxon>Nocardia</taxon>
    </lineage>
</organism>
<evidence type="ECO:0000313" key="12">
    <source>
        <dbReference type="Proteomes" id="UP001601444"/>
    </source>
</evidence>
<evidence type="ECO:0000256" key="7">
    <source>
        <dbReference type="ARBA" id="ARBA00034808"/>
    </source>
</evidence>
<keyword evidence="4 9" id="KW-0067">ATP-binding</keyword>
<dbReference type="InterPro" id="IPR014016">
    <property type="entry name" value="UvrD-like_ATP-bd"/>
</dbReference>
<reference evidence="11 12" key="1">
    <citation type="submission" date="2024-10" db="EMBL/GenBank/DDBJ databases">
        <title>The Natural Products Discovery Center: Release of the First 8490 Sequenced Strains for Exploring Actinobacteria Biosynthetic Diversity.</title>
        <authorList>
            <person name="Kalkreuter E."/>
            <person name="Kautsar S.A."/>
            <person name="Yang D."/>
            <person name="Bader C.D."/>
            <person name="Teijaro C.N."/>
            <person name="Fluegel L."/>
            <person name="Davis C.M."/>
            <person name="Simpson J.R."/>
            <person name="Lauterbach L."/>
            <person name="Steele A.D."/>
            <person name="Gui C."/>
            <person name="Meng S."/>
            <person name="Li G."/>
            <person name="Viehrig K."/>
            <person name="Ye F."/>
            <person name="Su P."/>
            <person name="Kiefer A.F."/>
            <person name="Nichols A."/>
            <person name="Cepeda A.J."/>
            <person name="Yan W."/>
            <person name="Fan B."/>
            <person name="Jiang Y."/>
            <person name="Adhikari A."/>
            <person name="Zheng C.-J."/>
            <person name="Schuster L."/>
            <person name="Cowan T.M."/>
            <person name="Smanski M.J."/>
            <person name="Chevrette M.G."/>
            <person name="De Carvalho L.P.S."/>
            <person name="Shen B."/>
        </authorList>
    </citation>
    <scope>NUCLEOTIDE SEQUENCE [LARGE SCALE GENOMIC DNA]</scope>
    <source>
        <strain evidence="11 12">NPDC004045</strain>
    </source>
</reference>
<sequence>MATLGIDKDFLLDFGKLDRPLQTKVAEVFEKFSAATHAGIHLEKINNSRHPRYRSIKIDNFWRGIVLAPEFGDAYTLLKVLPHDDAYVWARRRDISVNRATGGIEISDQTALEAAMPAVAAAAEHSTARLFENISDKDLARLGVEERTRVFARALVSVEALEAAHDFLPTVQWQVLYGLAAGLSPDDVWHDLCSELIADNLDTDDLDAAVQRSYDRVFFVNGPDELMAVFDNPFALWRIYLHPAQQSLVDATYSGPARVSGGPGTGKTVVALHRARRLAEKAAGKVLVTTFTGALADSLHDGILMLVDSPSAAARIKVANLDSFANQIYRETHGTPILVSDEGALWAEARAPYTDTISGTFLAEEWRHVVLAQEITTEAQYLAARRPGRGRALPAARKPQVWAIIKDFEQLLRDRGLCTYETIRRAATTVLNSRPDKPFRHIVVDEAQDLCADHWRLIRAAVPVSSDDIFIAGDTHQRIYKNQVTLRAVGIDITGRSRRLSLNYRTTAEILAWSLGIIQDEPIDDMEAGLDSIAGCHSEVHGEPPELDGLPSIKAELDKLVETIRAWLDVGVAPDEIGVATRMNFFAEEINKRLRSAGVPTNVLSKGSAAAGAVSVGTMHNMKGLEFRCLVVAGVSDKNLPAPKSITPIDEDAHTHDLDLRRERCLLFVACTRAREQLHITWHGEPSTILPSPH</sequence>
<comment type="catalytic activity">
    <reaction evidence="6">
        <text>Couples ATP hydrolysis with the unwinding of duplex DNA by translocating in the 3'-5' direction.</text>
        <dbReference type="EC" id="5.6.2.4"/>
    </reaction>
</comment>
<dbReference type="PANTHER" id="PTHR11070:SF45">
    <property type="entry name" value="DNA 3'-5' HELICASE"/>
    <property type="match status" value="1"/>
</dbReference>
<keyword evidence="1 9" id="KW-0547">Nucleotide-binding</keyword>